<dbReference type="EMBL" id="MCBR01010085">
    <property type="protein sequence ID" value="RKF71398.1"/>
    <property type="molecule type" value="Genomic_DNA"/>
</dbReference>
<sequence>MNNQNTVDTELLFDFQEEFTEWSKSEYDKASPTLKKRLRSFLREHGIYSGPLKGHIIPQLIALLTVENPPI</sequence>
<dbReference type="Proteomes" id="UP000285405">
    <property type="component" value="Unassembled WGS sequence"/>
</dbReference>
<protein>
    <submittedName>
        <fullName evidence="1">Uncharacterized protein</fullName>
    </submittedName>
</protein>
<organism evidence="1 2">
    <name type="scientific">Golovinomyces cichoracearum</name>
    <dbReference type="NCBI Taxonomy" id="62708"/>
    <lineage>
        <taxon>Eukaryota</taxon>
        <taxon>Fungi</taxon>
        <taxon>Dikarya</taxon>
        <taxon>Ascomycota</taxon>
        <taxon>Pezizomycotina</taxon>
        <taxon>Leotiomycetes</taxon>
        <taxon>Erysiphales</taxon>
        <taxon>Erysiphaceae</taxon>
        <taxon>Golovinomyces</taxon>
    </lineage>
</organism>
<name>A0A420IA25_9PEZI</name>
<reference evidence="1 2" key="1">
    <citation type="journal article" date="2018" name="BMC Genomics">
        <title>Comparative genome analyses reveal sequence features reflecting distinct modes of host-adaptation between dicot and monocot powdery mildew.</title>
        <authorList>
            <person name="Wu Y."/>
            <person name="Ma X."/>
            <person name="Pan Z."/>
            <person name="Kale S.D."/>
            <person name="Song Y."/>
            <person name="King H."/>
            <person name="Zhang Q."/>
            <person name="Presley C."/>
            <person name="Deng X."/>
            <person name="Wei C.I."/>
            <person name="Xiao S."/>
        </authorList>
    </citation>
    <scope>NUCLEOTIDE SEQUENCE [LARGE SCALE GENOMIC DNA]</scope>
    <source>
        <strain evidence="1">UCSC1</strain>
    </source>
</reference>
<evidence type="ECO:0000313" key="1">
    <source>
        <dbReference type="EMBL" id="RKF71398.1"/>
    </source>
</evidence>
<dbReference type="AlphaFoldDB" id="A0A420IA25"/>
<comment type="caution">
    <text evidence="1">The sequence shown here is derived from an EMBL/GenBank/DDBJ whole genome shotgun (WGS) entry which is preliminary data.</text>
</comment>
<gene>
    <name evidence="1" type="ORF">GcC1_100031</name>
</gene>
<accession>A0A420IA25</accession>
<evidence type="ECO:0000313" key="2">
    <source>
        <dbReference type="Proteomes" id="UP000285405"/>
    </source>
</evidence>
<dbReference type="OrthoDB" id="10406964at2759"/>
<proteinExistence type="predicted"/>